<feature type="transmembrane region" description="Helical" evidence="1">
    <location>
        <begin position="94"/>
        <end position="115"/>
    </location>
</feature>
<dbReference type="AlphaFoldDB" id="A0A4R9BUP0"/>
<dbReference type="RefSeq" id="WP_134526500.1">
    <property type="nucleotide sequence ID" value="NZ_SOHN01000003.1"/>
</dbReference>
<evidence type="ECO:0000313" key="2">
    <source>
        <dbReference type="EMBL" id="TFD86626.1"/>
    </source>
</evidence>
<evidence type="ECO:0000313" key="3">
    <source>
        <dbReference type="EMBL" id="TFD91385.1"/>
    </source>
</evidence>
<keyword evidence="1" id="KW-1133">Transmembrane helix</keyword>
<evidence type="ECO:0000256" key="1">
    <source>
        <dbReference type="SAM" id="Phobius"/>
    </source>
</evidence>
<comment type="caution">
    <text evidence="3">The sequence shown here is derived from an EMBL/GenBank/DDBJ whole genome shotgun (WGS) entry which is preliminary data.</text>
</comment>
<feature type="transmembrane region" description="Helical" evidence="1">
    <location>
        <begin position="7"/>
        <end position="28"/>
    </location>
</feature>
<proteinExistence type="predicted"/>
<sequence length="130" mass="13414">MALTRSIGISLIVVGVIAALCVVALAWLSATYGGLDYKCLVEGPRRVSAPFAVTSEAVRVHGSFSWWPLGRACNWQRADGQGFVIAGPGWTTTITFLVCAAVASVGGLLIAIGNARTRSLAAAGRQGIPG</sequence>
<dbReference type="Proteomes" id="UP000297626">
    <property type="component" value="Unassembled WGS sequence"/>
</dbReference>
<reference evidence="3 4" key="1">
    <citation type="submission" date="2019-03" db="EMBL/GenBank/DDBJ databases">
        <title>Genomics of glacier-inhabiting Cryobacterium strains.</title>
        <authorList>
            <person name="Liu Q."/>
            <person name="Xin Y.-H."/>
        </authorList>
    </citation>
    <scope>NUCLEOTIDE SEQUENCE [LARGE SCALE GENOMIC DNA]</scope>
    <source>
        <strain evidence="3 4">Sr54</strain>
    </source>
</reference>
<keyword evidence="1" id="KW-0472">Membrane</keyword>
<evidence type="ECO:0000313" key="4">
    <source>
        <dbReference type="Proteomes" id="UP000297626"/>
    </source>
</evidence>
<accession>A0A4R9BUP0</accession>
<keyword evidence="1" id="KW-0812">Transmembrane</keyword>
<dbReference type="EMBL" id="SOHN01000015">
    <property type="protein sequence ID" value="TFD86626.1"/>
    <property type="molecule type" value="Genomic_DNA"/>
</dbReference>
<organism evidence="3 4">
    <name type="scientific">Cryobacterium serini</name>
    <dbReference type="NCBI Taxonomy" id="1259201"/>
    <lineage>
        <taxon>Bacteria</taxon>
        <taxon>Bacillati</taxon>
        <taxon>Actinomycetota</taxon>
        <taxon>Actinomycetes</taxon>
        <taxon>Micrococcales</taxon>
        <taxon>Microbacteriaceae</taxon>
        <taxon>Cryobacterium</taxon>
    </lineage>
</organism>
<protein>
    <submittedName>
        <fullName evidence="3">Uncharacterized protein</fullName>
    </submittedName>
</protein>
<name>A0A4R9BUP0_9MICO</name>
<keyword evidence="4" id="KW-1185">Reference proteome</keyword>
<gene>
    <name evidence="3" type="ORF">E3T51_01360</name>
    <name evidence="2" type="ORF">E3T51_11810</name>
</gene>
<dbReference type="EMBL" id="SOHN01000003">
    <property type="protein sequence ID" value="TFD91385.1"/>
    <property type="molecule type" value="Genomic_DNA"/>
</dbReference>